<evidence type="ECO:0000313" key="2">
    <source>
        <dbReference type="EMBL" id="CAJ1964144.1"/>
    </source>
</evidence>
<evidence type="ECO:0000313" key="3">
    <source>
        <dbReference type="Proteomes" id="UP001295423"/>
    </source>
</evidence>
<feature type="region of interest" description="Disordered" evidence="1">
    <location>
        <begin position="1"/>
        <end position="27"/>
    </location>
</feature>
<protein>
    <submittedName>
        <fullName evidence="2">Uncharacterized protein</fullName>
    </submittedName>
</protein>
<reference evidence="2" key="1">
    <citation type="submission" date="2023-08" db="EMBL/GenBank/DDBJ databases">
        <authorList>
            <person name="Audoor S."/>
            <person name="Bilcke G."/>
        </authorList>
    </citation>
    <scope>NUCLEOTIDE SEQUENCE</scope>
</reference>
<accession>A0AAD2G606</accession>
<dbReference type="Gene3D" id="3.60.10.10">
    <property type="entry name" value="Endonuclease/exonuclease/phosphatase"/>
    <property type="match status" value="1"/>
</dbReference>
<dbReference type="InterPro" id="IPR036691">
    <property type="entry name" value="Endo/exonu/phosph_ase_sf"/>
</dbReference>
<dbReference type="SUPFAM" id="SSF56219">
    <property type="entry name" value="DNase I-like"/>
    <property type="match status" value="1"/>
</dbReference>
<evidence type="ECO:0000256" key="1">
    <source>
        <dbReference type="SAM" id="MobiDB-lite"/>
    </source>
</evidence>
<name>A0AAD2G606_9STRA</name>
<dbReference type="Proteomes" id="UP001295423">
    <property type="component" value="Unassembled WGS sequence"/>
</dbReference>
<sequence length="1643" mass="186059">MRGPRSSAARSRRAGRQSRTSGPSTGVPHALVEEFLISLSPGEFFGDDHRCHLQLSTRLVFQNVNGIPASATGWKQQQIKQWLKEERVGIALLAETNTHWPSLLEGQHWNDRMRQVASKGYYSVAAHNENRARPIASCSQYGGCVATILNSVAHRAKSFGRDPTKLGRWAYVRVQGKKFAMPTLDDQVREASDASRSRFSRDLVVVSAYRPNPPGTGESTVWAQHRSFFRSQGRQCEPREAFMVDLLRAITQWRDEGCEVILGVDANEDISSTKSSPFRQRLRNVGMEEAILQRHPGQTAATQHRNKRGKPINGIFTTSGVAVQAGGYYNFDEFFSCDHRGLWIDIDLEKSLGGYKPQKTPYKPRKLTMLDTTAVCRYLQLVHKGYEEYSIPSRLASLHHQLQLNEGTMTAIMGRHYNCLHRQMYVVRRKAGEKCRRVTNGSVPWSPKMQQFWDRPSLWKILLKGRKGCRVSLRKIRRLMKKVGIPDAWTKTTAELEAALRQDRKDYLEAKTHYAAKWRKDFLTVQAAKSKKKQWRSQKARDRFLRLRRMKQREEARRRRRAQGKGSTGGLQAIQVEERLPSGEVGLQTVSERSQVEQGCMQENCARYDQTRSPHMTPPMDAPLYQMFNGHDAEQNSLALLEGRLPIPDGIDYPTRSFLSQCRFHKDYSTSLLEVSTEDHTYFWSRNPEHKGSEPHGLHNGHFKAGILSPMIAQCDALFRHIPLTTGFVPDNWRHLMNFAIEKKPGEFRLKKMRTIQLMNSESQANYKQLGRLAMTYGEEHHLIADGQCGSRKHHQAIDLALSKRLVWDLLILQRRSAGWISNDAKSCFDRVVHWVAVVAMMRLAITWNALWMMFDTLATSTHQVRTGFGDSEASFRPPSMIPFQGCGQGNGAGPPIWVSVSSIIIQMMVAMGFGFECLTAINSHLVTAQCFCFVDDTDVSEAGASVNHSGEDICPSIQAAASVWAGGISATGGAINPDKSFWWLIDFAWDGRKGQWTFRKKNQLLPDHRLQIPGLSGKLESLRRLEPGEAEKTLGVMLAPLEDQKAHVSHLKGIAKRWAEQVWSGHLHKYDVIPLIKSTVMKSLEYPMTLLTLEAATWVDIMSPVLQVCLPKAGICGSFPRDMVLAPLKFQGLGIPHPFGSQVSKHTETLLRHSNNKTKTGAYLEAALQEHQLETGTSFRIFQQDFGNTAVLVSDTWIKRVWKELENMDIYVAFDSPALPLRFVFDALLVEVFMDLEVDQDDLKWLNWCRMFLQVCTVSDIVTADGRSIRQSAWCGERDGIHRSPYQWPRTVRPNRNHWRLWQDTLTRALLQSDDPSHPLRQPLGPWFDPIDNWNWLVSPTHGVFHCHGHAWRHYGHRSGSYSSSRRFHMRPASQRTAGIKRPMAALDVADALSPSGPFWTKPLPDDVCRVTTQPLHGLEEFVILGVGQEHKSLRPVPQPSLFTAWEAASAAVDEYFGWTPEELEIVGDEGRLVEALLSGHLCVISDGSYKRALGTAAVQLLPQKGEKDRVIVRCQTPGLPQDQSAYRSELIGLLAGIMVVDWLLQQWAPKLQSKPRVRIACDGFSALLNTFGDHRVSPHQAQFDLVSSLREALARSKASWEPSHVYGHLDRATSFSSLSWWSKRNVEVDNWAVAYRHQLEA</sequence>
<comment type="caution">
    <text evidence="2">The sequence shown here is derived from an EMBL/GenBank/DDBJ whole genome shotgun (WGS) entry which is preliminary data.</text>
</comment>
<dbReference type="EMBL" id="CAKOGP040002172">
    <property type="protein sequence ID" value="CAJ1964144.1"/>
    <property type="molecule type" value="Genomic_DNA"/>
</dbReference>
<proteinExistence type="predicted"/>
<feature type="non-terminal residue" evidence="2">
    <location>
        <position position="1643"/>
    </location>
</feature>
<feature type="region of interest" description="Disordered" evidence="1">
    <location>
        <begin position="551"/>
        <end position="572"/>
    </location>
</feature>
<keyword evidence="3" id="KW-1185">Reference proteome</keyword>
<organism evidence="2 3">
    <name type="scientific">Cylindrotheca closterium</name>
    <dbReference type="NCBI Taxonomy" id="2856"/>
    <lineage>
        <taxon>Eukaryota</taxon>
        <taxon>Sar</taxon>
        <taxon>Stramenopiles</taxon>
        <taxon>Ochrophyta</taxon>
        <taxon>Bacillariophyta</taxon>
        <taxon>Bacillariophyceae</taxon>
        <taxon>Bacillariophycidae</taxon>
        <taxon>Bacillariales</taxon>
        <taxon>Bacillariaceae</taxon>
        <taxon>Cylindrotheca</taxon>
    </lineage>
</organism>
<gene>
    <name evidence="2" type="ORF">CYCCA115_LOCUS20493</name>
</gene>